<protein>
    <submittedName>
        <fullName evidence="1">Uncharacterized protein</fullName>
    </submittedName>
</protein>
<name>A0A7J3SJ41_9CREN</name>
<evidence type="ECO:0000313" key="1">
    <source>
        <dbReference type="EMBL" id="HGZ59641.1"/>
    </source>
</evidence>
<proteinExistence type="predicted"/>
<organism evidence="1">
    <name type="scientific">Fervidicoccus fontis</name>
    <dbReference type="NCBI Taxonomy" id="683846"/>
    <lineage>
        <taxon>Archaea</taxon>
        <taxon>Thermoproteota</taxon>
        <taxon>Thermoprotei</taxon>
        <taxon>Fervidicoccales</taxon>
        <taxon>Fervidicoccaceae</taxon>
        <taxon>Fervidicoccus</taxon>
    </lineage>
</organism>
<dbReference type="EMBL" id="DTLS01000010">
    <property type="protein sequence ID" value="HGZ59641.1"/>
    <property type="molecule type" value="Genomic_DNA"/>
</dbReference>
<gene>
    <name evidence="1" type="ORF">ENW83_00310</name>
</gene>
<accession>A0A7J3SJ41</accession>
<sequence>MLAIEVDDKGFLNLTNNGSLPVIVWKIEFSYYITVTPLKKEEEERGGRRLITESVDRKIELKPGESFRYYTKLPREVMKEVIVYYEDVNSFKKSYLRLQP</sequence>
<dbReference type="AlphaFoldDB" id="A0A7J3SJ41"/>
<reference evidence="1" key="1">
    <citation type="journal article" date="2020" name="mSystems">
        <title>Genome- and Community-Level Interaction Insights into Carbon Utilization and Element Cycling Functions of Hydrothermarchaeota in Hydrothermal Sediment.</title>
        <authorList>
            <person name="Zhou Z."/>
            <person name="Liu Y."/>
            <person name="Xu W."/>
            <person name="Pan J."/>
            <person name="Luo Z.H."/>
            <person name="Li M."/>
        </authorList>
    </citation>
    <scope>NUCLEOTIDE SEQUENCE [LARGE SCALE GENOMIC DNA]</scope>
    <source>
        <strain evidence="1">SpSt-885</strain>
    </source>
</reference>
<comment type="caution">
    <text evidence="1">The sequence shown here is derived from an EMBL/GenBank/DDBJ whole genome shotgun (WGS) entry which is preliminary data.</text>
</comment>